<gene>
    <name evidence="2" type="ORF">QYT958_LOCUS48187</name>
</gene>
<proteinExistence type="predicted"/>
<dbReference type="Proteomes" id="UP000663848">
    <property type="component" value="Unassembled WGS sequence"/>
</dbReference>
<comment type="caution">
    <text evidence="2">The sequence shown here is derived from an EMBL/GenBank/DDBJ whole genome shotgun (WGS) entry which is preliminary data.</text>
</comment>
<evidence type="ECO:0000256" key="1">
    <source>
        <dbReference type="SAM" id="Coils"/>
    </source>
</evidence>
<feature type="non-terminal residue" evidence="2">
    <location>
        <position position="1"/>
    </location>
</feature>
<feature type="non-terminal residue" evidence="2">
    <location>
        <position position="56"/>
    </location>
</feature>
<keyword evidence="1" id="KW-0175">Coiled coil</keyword>
<dbReference type="EMBL" id="CAJOBR010095415">
    <property type="protein sequence ID" value="CAF5146520.1"/>
    <property type="molecule type" value="Genomic_DNA"/>
</dbReference>
<reference evidence="2" key="1">
    <citation type="submission" date="2021-02" db="EMBL/GenBank/DDBJ databases">
        <authorList>
            <person name="Nowell W R."/>
        </authorList>
    </citation>
    <scope>NUCLEOTIDE SEQUENCE</scope>
</reference>
<sequence>TQRQGATFVENWTDGTAFTDITRQQEMLQRAREELERERRNLLRRRPIYEVKEKPI</sequence>
<organism evidence="2 3">
    <name type="scientific">Rotaria socialis</name>
    <dbReference type="NCBI Taxonomy" id="392032"/>
    <lineage>
        <taxon>Eukaryota</taxon>
        <taxon>Metazoa</taxon>
        <taxon>Spiralia</taxon>
        <taxon>Gnathifera</taxon>
        <taxon>Rotifera</taxon>
        <taxon>Eurotatoria</taxon>
        <taxon>Bdelloidea</taxon>
        <taxon>Philodinida</taxon>
        <taxon>Philodinidae</taxon>
        <taxon>Rotaria</taxon>
    </lineage>
</organism>
<evidence type="ECO:0000313" key="2">
    <source>
        <dbReference type="EMBL" id="CAF5146520.1"/>
    </source>
</evidence>
<evidence type="ECO:0000313" key="3">
    <source>
        <dbReference type="Proteomes" id="UP000663848"/>
    </source>
</evidence>
<accession>A0A822G5U2</accession>
<protein>
    <submittedName>
        <fullName evidence="2">Uncharacterized protein</fullName>
    </submittedName>
</protein>
<feature type="coiled-coil region" evidence="1">
    <location>
        <begin position="18"/>
        <end position="52"/>
    </location>
</feature>
<name>A0A822G5U2_9BILA</name>
<dbReference type="AlphaFoldDB" id="A0A822G5U2"/>